<dbReference type="EMBL" id="JACOFX010000032">
    <property type="protein sequence ID" value="MBC3911377.1"/>
    <property type="molecule type" value="Genomic_DNA"/>
</dbReference>
<dbReference type="InterPro" id="IPR051396">
    <property type="entry name" value="Bact_Antivir_Def_Nuclease"/>
</dbReference>
<dbReference type="InterPro" id="IPR027417">
    <property type="entry name" value="P-loop_NTPase"/>
</dbReference>
<dbReference type="Proteomes" id="UP000646911">
    <property type="component" value="Unassembled WGS sequence"/>
</dbReference>
<name>A0ABR6ZI25_9BURK</name>
<reference evidence="2 3" key="1">
    <citation type="submission" date="2020-08" db="EMBL/GenBank/DDBJ databases">
        <title>Novel species isolated from subtropical streams in China.</title>
        <authorList>
            <person name="Lu H."/>
        </authorList>
    </citation>
    <scope>NUCLEOTIDE SEQUENCE [LARGE SCALE GENOMIC DNA]</scope>
    <source>
        <strain evidence="2 3">NL8W</strain>
    </source>
</reference>
<dbReference type="Gene3D" id="3.40.50.300">
    <property type="entry name" value="P-loop containing nucleotide triphosphate hydrolases"/>
    <property type="match status" value="1"/>
</dbReference>
<comment type="caution">
    <text evidence="2">The sequence shown here is derived from an EMBL/GenBank/DDBJ whole genome shotgun (WGS) entry which is preliminary data.</text>
</comment>
<evidence type="ECO:0000313" key="2">
    <source>
        <dbReference type="EMBL" id="MBC3911377.1"/>
    </source>
</evidence>
<keyword evidence="2" id="KW-0067">ATP-binding</keyword>
<feature type="domain" description="ATPase AAA-type core" evidence="1">
    <location>
        <begin position="214"/>
        <end position="341"/>
    </location>
</feature>
<dbReference type="InterPro" id="IPR003959">
    <property type="entry name" value="ATPase_AAA_core"/>
</dbReference>
<dbReference type="RefSeq" id="WP_186957089.1">
    <property type="nucleotide sequence ID" value="NZ_JACOFX010000032.1"/>
</dbReference>
<proteinExistence type="predicted"/>
<accession>A0ABR6ZI25</accession>
<protein>
    <submittedName>
        <fullName evidence="2">ATP-binding protein</fullName>
    </submittedName>
</protein>
<organism evidence="2 3">
    <name type="scientific">Undibacterium umbellatum</name>
    <dbReference type="NCBI Taxonomy" id="2762300"/>
    <lineage>
        <taxon>Bacteria</taxon>
        <taxon>Pseudomonadati</taxon>
        <taxon>Pseudomonadota</taxon>
        <taxon>Betaproteobacteria</taxon>
        <taxon>Burkholderiales</taxon>
        <taxon>Oxalobacteraceae</taxon>
        <taxon>Undibacterium</taxon>
    </lineage>
</organism>
<keyword evidence="2" id="KW-0547">Nucleotide-binding</keyword>
<keyword evidence="3" id="KW-1185">Reference proteome</keyword>
<evidence type="ECO:0000259" key="1">
    <source>
        <dbReference type="Pfam" id="PF13304"/>
    </source>
</evidence>
<dbReference type="PANTHER" id="PTHR43581">
    <property type="entry name" value="ATP/GTP PHOSPHATASE"/>
    <property type="match status" value="1"/>
</dbReference>
<dbReference type="GO" id="GO:0005524">
    <property type="term" value="F:ATP binding"/>
    <property type="evidence" value="ECO:0007669"/>
    <property type="project" value="UniProtKB-KW"/>
</dbReference>
<dbReference type="Pfam" id="PF13304">
    <property type="entry name" value="AAA_21"/>
    <property type="match status" value="1"/>
</dbReference>
<sequence length="632" mass="71854">MFEKIWSTNLSTYSVEGRTEDPEIRLAKLNLFVGANNSGKSRLLRLLFTSNRNDIKYSERILREGMTDLINKWFPTYSQDATVAPNVITGRELDDLKAGKIFFGQDYAAQANRISDLFHICERGELRTASPIFNSLQKKIEDLVNSGHAFSLPDDISEKLSIPKRTYLPILRGLRPVNMSAENDPYLERTNKDYFLDTKGTLVYELTSQDVYTGASLYKLLSTHLLGKPEQRERIRRYENLLGKFFFGGQQVTLIPEYEKDTIAVQIGGFEQRPIFDLGDGLQQIIVVTSVVFLQDTPQMFFIEEPEQCLHPGLLRTLALFFLRETEHQYFITTHSNHLLDLTETNDSVTVHQVKKHVLPDGSSERFVIRDAANDREVLNELGVHPSSVYLANSTIWVEGITDRFYLGAFMQRYLHQMDDGALKIRYSGFMENFHYTFVEYQGGTLGHWVFDDADISSADDAGLSAIKLCAEAILICDGDIRTKGQGEFNRAVVLERQLGERLIVLAEKELENILPHEIIIRTALDVFSNRRIDKSSYDESKLNSIPAGYFLDPNEGIGYLLDKGLDENLPGKGSAEGTIRVFADTSGTIREKVEFCRKAVHIMNTTDWELNDPIKTLCEKIFAHIDRANPI</sequence>
<evidence type="ECO:0000313" key="3">
    <source>
        <dbReference type="Proteomes" id="UP000646911"/>
    </source>
</evidence>
<dbReference type="SUPFAM" id="SSF52540">
    <property type="entry name" value="P-loop containing nucleoside triphosphate hydrolases"/>
    <property type="match status" value="1"/>
</dbReference>
<dbReference type="PANTHER" id="PTHR43581:SF4">
    <property type="entry name" value="ATP_GTP PHOSPHATASE"/>
    <property type="match status" value="1"/>
</dbReference>
<gene>
    <name evidence="2" type="ORF">H8L47_27830</name>
</gene>